<evidence type="ECO:0000256" key="5">
    <source>
        <dbReference type="ARBA" id="ARBA00022840"/>
    </source>
</evidence>
<dbReference type="PROSITE" id="PS00211">
    <property type="entry name" value="ABC_TRANSPORTER_1"/>
    <property type="match status" value="1"/>
</dbReference>
<dbReference type="GO" id="GO:0005524">
    <property type="term" value="F:ATP binding"/>
    <property type="evidence" value="ECO:0007669"/>
    <property type="project" value="UniProtKB-KW"/>
</dbReference>
<dbReference type="GO" id="GO:0022857">
    <property type="term" value="F:transmembrane transporter activity"/>
    <property type="evidence" value="ECO:0007669"/>
    <property type="project" value="InterPro"/>
</dbReference>
<proteinExistence type="predicted"/>
<keyword evidence="4" id="KW-0547">Nucleotide-binding</keyword>
<keyword evidence="1" id="KW-0813">Transport</keyword>
<dbReference type="SUPFAM" id="SSF52540">
    <property type="entry name" value="P-loop containing nucleoside triphosphate hydrolases"/>
    <property type="match status" value="1"/>
</dbReference>
<accession>A0A4S8EVL4</accession>
<dbReference type="Pfam" id="PF00005">
    <property type="entry name" value="ABC_tran"/>
    <property type="match status" value="1"/>
</dbReference>
<keyword evidence="2" id="KW-1003">Cell membrane</keyword>
<dbReference type="FunFam" id="3.40.50.300:FF:000425">
    <property type="entry name" value="Probable ABC transporter, ATP-binding subunit"/>
    <property type="match status" value="1"/>
</dbReference>
<dbReference type="InterPro" id="IPR027417">
    <property type="entry name" value="P-loop_NTPase"/>
</dbReference>
<dbReference type="InterPro" id="IPR050093">
    <property type="entry name" value="ABC_SmlMolc_Importer"/>
</dbReference>
<feature type="domain" description="ABC transporter" evidence="8">
    <location>
        <begin position="18"/>
        <end position="252"/>
    </location>
</feature>
<evidence type="ECO:0000256" key="1">
    <source>
        <dbReference type="ARBA" id="ARBA00022448"/>
    </source>
</evidence>
<dbReference type="Pfam" id="PF08402">
    <property type="entry name" value="TOBE_2"/>
    <property type="match status" value="1"/>
</dbReference>
<gene>
    <name evidence="9" type="ORF">E9531_13460</name>
</gene>
<dbReference type="EMBL" id="STFG01000017">
    <property type="protein sequence ID" value="THT98802.1"/>
    <property type="molecule type" value="Genomic_DNA"/>
</dbReference>
<dbReference type="GO" id="GO:0015697">
    <property type="term" value="P:quaternary ammonium group transport"/>
    <property type="evidence" value="ECO:0007669"/>
    <property type="project" value="UniProtKB-ARBA"/>
</dbReference>
<keyword evidence="5 9" id="KW-0067">ATP-binding</keyword>
<name>A0A4S8EVL4_9BURK</name>
<evidence type="ECO:0000256" key="3">
    <source>
        <dbReference type="ARBA" id="ARBA00022519"/>
    </source>
</evidence>
<dbReference type="RefSeq" id="WP_136574292.1">
    <property type="nucleotide sequence ID" value="NZ_STFG01000017.1"/>
</dbReference>
<dbReference type="AlphaFoldDB" id="A0A4S8EVL4"/>
<evidence type="ECO:0000256" key="7">
    <source>
        <dbReference type="ARBA" id="ARBA00023136"/>
    </source>
</evidence>
<evidence type="ECO:0000313" key="10">
    <source>
        <dbReference type="Proteomes" id="UP000308917"/>
    </source>
</evidence>
<sequence>MAQLKTTKPASGLAKPHLQLKQLRRSYGHQTVVKDLDLHIAKGQFLALLGPSGCGKTTTLRMIAGFEQPDAGSIYLDEQLLADAHRSVPPEERGMGMVFQSYALWPHMSVGDNVGYALKLRGVKGADYTRAIDQALEQVELAEKRDAMPHQLSGGQKQRVALARCIAAQPRVILLDEPLANLDRHLRSTMETAFRQLHRQSGATFVYVTHDQAEAMALADEIAVMHQGQLVQRASPQHIYRQPRTAWLARFIGQGSVLKMEAAAPSANHAQGTGQCIGDSAWLHMAIAHALPDSRKPQAEILVRPEHVHVHAAGQGAGLPARVLDCIFKGERYALRLALALPGAQELQAYSQQPFVVGSPVAIDIAQAWTLQSAA</sequence>
<organism evidence="9 10">
    <name type="scientific">Lampropedia puyangensis</name>
    <dbReference type="NCBI Taxonomy" id="1330072"/>
    <lineage>
        <taxon>Bacteria</taxon>
        <taxon>Pseudomonadati</taxon>
        <taxon>Pseudomonadota</taxon>
        <taxon>Betaproteobacteria</taxon>
        <taxon>Burkholderiales</taxon>
        <taxon>Comamonadaceae</taxon>
        <taxon>Lampropedia</taxon>
    </lineage>
</organism>
<dbReference type="SUPFAM" id="SSF50331">
    <property type="entry name" value="MOP-like"/>
    <property type="match status" value="1"/>
</dbReference>
<evidence type="ECO:0000256" key="2">
    <source>
        <dbReference type="ARBA" id="ARBA00022475"/>
    </source>
</evidence>
<comment type="caution">
    <text evidence="9">The sequence shown here is derived from an EMBL/GenBank/DDBJ whole genome shotgun (WGS) entry which is preliminary data.</text>
</comment>
<dbReference type="InterPro" id="IPR003439">
    <property type="entry name" value="ABC_transporter-like_ATP-bd"/>
</dbReference>
<evidence type="ECO:0000256" key="4">
    <source>
        <dbReference type="ARBA" id="ARBA00022741"/>
    </source>
</evidence>
<dbReference type="SMART" id="SM00382">
    <property type="entry name" value="AAA"/>
    <property type="match status" value="1"/>
</dbReference>
<dbReference type="InterPro" id="IPR017871">
    <property type="entry name" value="ABC_transporter-like_CS"/>
</dbReference>
<protein>
    <submittedName>
        <fullName evidence="9">ABC transporter ATP-binding protein</fullName>
    </submittedName>
</protein>
<dbReference type="GO" id="GO:0016887">
    <property type="term" value="F:ATP hydrolysis activity"/>
    <property type="evidence" value="ECO:0007669"/>
    <property type="project" value="InterPro"/>
</dbReference>
<dbReference type="InterPro" id="IPR003593">
    <property type="entry name" value="AAA+_ATPase"/>
</dbReference>
<dbReference type="Proteomes" id="UP000308917">
    <property type="component" value="Unassembled WGS sequence"/>
</dbReference>
<reference evidence="9 10" key="1">
    <citation type="journal article" date="2015" name="Antonie Van Leeuwenhoek">
        <title>Lampropedia puyangensis sp. nov., isolated from symptomatic bark of Populus ? euramericana canker and emended description of Lampropedia hyalina (Ehrenberg 1832) Lee et al. 2004.</title>
        <authorList>
            <person name="Li Y."/>
            <person name="Wang T."/>
            <person name="Piao C.G."/>
            <person name="Wang L.F."/>
            <person name="Tian G.Z."/>
            <person name="Zhu T.H."/>
            <person name="Guo M.W."/>
        </authorList>
    </citation>
    <scope>NUCLEOTIDE SEQUENCE [LARGE SCALE GENOMIC DNA]</scope>
    <source>
        <strain evidence="9 10">2-bin</strain>
    </source>
</reference>
<evidence type="ECO:0000259" key="8">
    <source>
        <dbReference type="PROSITE" id="PS50893"/>
    </source>
</evidence>
<dbReference type="PANTHER" id="PTHR42781:SF1">
    <property type="entry name" value="THIAMINE IMPORT ATP-BINDING PROTEIN THIQ"/>
    <property type="match status" value="1"/>
</dbReference>
<dbReference type="InterPro" id="IPR008995">
    <property type="entry name" value="Mo/tungstate-bd_C_term_dom"/>
</dbReference>
<dbReference type="OrthoDB" id="5298774at2"/>
<evidence type="ECO:0000313" key="9">
    <source>
        <dbReference type="EMBL" id="THT98802.1"/>
    </source>
</evidence>
<keyword evidence="6" id="KW-1278">Translocase</keyword>
<dbReference type="Gene3D" id="3.40.50.300">
    <property type="entry name" value="P-loop containing nucleotide triphosphate hydrolases"/>
    <property type="match status" value="1"/>
</dbReference>
<dbReference type="PANTHER" id="PTHR42781">
    <property type="entry name" value="SPERMIDINE/PUTRESCINE IMPORT ATP-BINDING PROTEIN POTA"/>
    <property type="match status" value="1"/>
</dbReference>
<dbReference type="GO" id="GO:0043190">
    <property type="term" value="C:ATP-binding cassette (ABC) transporter complex"/>
    <property type="evidence" value="ECO:0007669"/>
    <property type="project" value="InterPro"/>
</dbReference>
<dbReference type="PROSITE" id="PS50893">
    <property type="entry name" value="ABC_TRANSPORTER_2"/>
    <property type="match status" value="1"/>
</dbReference>
<evidence type="ECO:0000256" key="6">
    <source>
        <dbReference type="ARBA" id="ARBA00022967"/>
    </source>
</evidence>
<keyword evidence="10" id="KW-1185">Reference proteome</keyword>
<keyword evidence="7" id="KW-0472">Membrane</keyword>
<dbReference type="InterPro" id="IPR013611">
    <property type="entry name" value="Transp-assoc_OB_typ2"/>
</dbReference>
<keyword evidence="3" id="KW-0997">Cell inner membrane</keyword>